<dbReference type="CDD" id="cd12183">
    <property type="entry name" value="LDH_like_2"/>
    <property type="match status" value="1"/>
</dbReference>
<evidence type="ECO:0000259" key="6">
    <source>
        <dbReference type="Pfam" id="PF00389"/>
    </source>
</evidence>
<sequence>MRAAEALATIAETTLKSLAGVRDGAGPPKQNGTLDTVCRPAASSSKTPQVERMERMELMAALPDPAPPLKAADFPPLENTGAPFKVAVFSAREHDIEEFQQANEDFGGNFTFCFHSAQLCLDTVDLVRGADAVCIFVHDDCSAPVLQLLREGGVKMVALRCAGFNNVDLEAAARLGVAVARVPAYSTCAVAEHAAALVASVVRCIPQAVENTRRCNFALNGLLGFDMIGKTVGIIGTGLTGSISARIFKQGYGCEVIANDVVENPKVKDAAPDGLGIAYVSQEEIFSRSDIILLHAPLLRETHKIINAEAIQKMKRGVIIVNTSRGGLIDTKALIQGLQEGIVGGAGLDVLAEEEEYFFHNWSNKVLLNDELSVLSCFNNVVITAHQAFFTREALLSICHTTLSNLNAARNGLEPPMQRGKYPTLLTK</sequence>
<dbReference type="SUPFAM" id="SSF51735">
    <property type="entry name" value="NAD(P)-binding Rossmann-fold domains"/>
    <property type="match status" value="1"/>
</dbReference>
<gene>
    <name evidence="8" type="ORF">EVOR1521_LOCUS19862</name>
</gene>
<dbReference type="InterPro" id="IPR006139">
    <property type="entry name" value="D-isomer_2_OHA_DH_cat_dom"/>
</dbReference>
<dbReference type="PROSITE" id="PS00671">
    <property type="entry name" value="D_2_HYDROXYACID_DH_3"/>
    <property type="match status" value="1"/>
</dbReference>
<dbReference type="InterPro" id="IPR006140">
    <property type="entry name" value="D-isomer_DH_NAD-bd"/>
</dbReference>
<keyword evidence="9" id="KW-1185">Reference proteome</keyword>
<proteinExistence type="inferred from homology"/>
<dbReference type="Pfam" id="PF02826">
    <property type="entry name" value="2-Hacid_dh_C"/>
    <property type="match status" value="1"/>
</dbReference>
<dbReference type="InterPro" id="IPR058205">
    <property type="entry name" value="D-LDH-like"/>
</dbReference>
<dbReference type="EMBL" id="CAUJNA010003157">
    <property type="protein sequence ID" value="CAJ1395431.1"/>
    <property type="molecule type" value="Genomic_DNA"/>
</dbReference>
<dbReference type="Pfam" id="PF00389">
    <property type="entry name" value="2-Hacid_dh"/>
    <property type="match status" value="1"/>
</dbReference>
<protein>
    <recommendedName>
        <fullName evidence="10">D-lactate dehydrogenase</fullName>
    </recommendedName>
</protein>
<keyword evidence="3" id="KW-0520">NAD</keyword>
<comment type="caution">
    <text evidence="8">The sequence shown here is derived from an EMBL/GenBank/DDBJ whole genome shotgun (WGS) entry which is preliminary data.</text>
</comment>
<evidence type="ECO:0000256" key="5">
    <source>
        <dbReference type="SAM" id="MobiDB-lite"/>
    </source>
</evidence>
<name>A0AA36IYX4_9DINO</name>
<accession>A0AA36IYX4</accession>
<dbReference type="SUPFAM" id="SSF52283">
    <property type="entry name" value="Formate/glycerate dehydrogenase catalytic domain-like"/>
    <property type="match status" value="1"/>
</dbReference>
<reference evidence="8" key="1">
    <citation type="submission" date="2023-08" db="EMBL/GenBank/DDBJ databases">
        <authorList>
            <person name="Chen Y."/>
            <person name="Shah S."/>
            <person name="Dougan E. K."/>
            <person name="Thang M."/>
            <person name="Chan C."/>
        </authorList>
    </citation>
    <scope>NUCLEOTIDE SEQUENCE</scope>
</reference>
<evidence type="ECO:0000256" key="4">
    <source>
        <dbReference type="RuleBase" id="RU003719"/>
    </source>
</evidence>
<dbReference type="PANTHER" id="PTHR43026">
    <property type="entry name" value="2-HYDROXYACID DEHYDROGENASE HOMOLOG 1-RELATED"/>
    <property type="match status" value="1"/>
</dbReference>
<dbReference type="GO" id="GO:0016616">
    <property type="term" value="F:oxidoreductase activity, acting on the CH-OH group of donors, NAD or NADP as acceptor"/>
    <property type="evidence" value="ECO:0007669"/>
    <property type="project" value="InterPro"/>
</dbReference>
<dbReference type="InterPro" id="IPR036291">
    <property type="entry name" value="NAD(P)-bd_dom_sf"/>
</dbReference>
<keyword evidence="2 4" id="KW-0560">Oxidoreductase</keyword>
<evidence type="ECO:0000256" key="1">
    <source>
        <dbReference type="ARBA" id="ARBA00005854"/>
    </source>
</evidence>
<dbReference type="PROSITE" id="PS00670">
    <property type="entry name" value="D_2_HYDROXYACID_DH_2"/>
    <property type="match status" value="1"/>
</dbReference>
<dbReference type="PANTHER" id="PTHR43026:SF1">
    <property type="entry name" value="2-HYDROXYACID DEHYDROGENASE HOMOLOG 1-RELATED"/>
    <property type="match status" value="1"/>
</dbReference>
<feature type="region of interest" description="Disordered" evidence="5">
    <location>
        <begin position="20"/>
        <end position="49"/>
    </location>
</feature>
<dbReference type="Proteomes" id="UP001178507">
    <property type="component" value="Unassembled WGS sequence"/>
</dbReference>
<dbReference type="GO" id="GO:0051287">
    <property type="term" value="F:NAD binding"/>
    <property type="evidence" value="ECO:0007669"/>
    <property type="project" value="InterPro"/>
</dbReference>
<organism evidence="8 9">
    <name type="scientific">Effrenium voratum</name>
    <dbReference type="NCBI Taxonomy" id="2562239"/>
    <lineage>
        <taxon>Eukaryota</taxon>
        <taxon>Sar</taxon>
        <taxon>Alveolata</taxon>
        <taxon>Dinophyceae</taxon>
        <taxon>Suessiales</taxon>
        <taxon>Symbiodiniaceae</taxon>
        <taxon>Effrenium</taxon>
    </lineage>
</organism>
<feature type="domain" description="D-isomer specific 2-hydroxyacid dehydrogenase NAD-binding" evidence="7">
    <location>
        <begin position="196"/>
        <end position="388"/>
    </location>
</feature>
<feature type="domain" description="D-isomer specific 2-hydroxyacid dehydrogenase catalytic" evidence="6">
    <location>
        <begin position="86"/>
        <end position="414"/>
    </location>
</feature>
<evidence type="ECO:0008006" key="10">
    <source>
        <dbReference type="Google" id="ProtNLM"/>
    </source>
</evidence>
<evidence type="ECO:0000256" key="3">
    <source>
        <dbReference type="ARBA" id="ARBA00023027"/>
    </source>
</evidence>
<dbReference type="Gene3D" id="3.40.50.720">
    <property type="entry name" value="NAD(P)-binding Rossmann-like Domain"/>
    <property type="match status" value="2"/>
</dbReference>
<comment type="similarity">
    <text evidence="1 4">Belongs to the D-isomer specific 2-hydroxyacid dehydrogenase family.</text>
</comment>
<evidence type="ECO:0000313" key="8">
    <source>
        <dbReference type="EMBL" id="CAJ1395431.1"/>
    </source>
</evidence>
<evidence type="ECO:0000256" key="2">
    <source>
        <dbReference type="ARBA" id="ARBA00023002"/>
    </source>
</evidence>
<dbReference type="InterPro" id="IPR029753">
    <property type="entry name" value="D-isomer_DH_CS"/>
</dbReference>
<evidence type="ECO:0000313" key="9">
    <source>
        <dbReference type="Proteomes" id="UP001178507"/>
    </source>
</evidence>
<evidence type="ECO:0000259" key="7">
    <source>
        <dbReference type="Pfam" id="PF02826"/>
    </source>
</evidence>
<dbReference type="AlphaFoldDB" id="A0AA36IYX4"/>